<keyword evidence="3" id="KW-0064">Aspartyl protease</keyword>
<dbReference type="OrthoDB" id="1026926at2759"/>
<dbReference type="Proteomes" id="UP000029120">
    <property type="component" value="Chromosome 2"/>
</dbReference>
<keyword evidence="6" id="KW-1015">Disulfide bond</keyword>
<dbReference type="GO" id="GO:0006508">
    <property type="term" value="P:proteolysis"/>
    <property type="evidence" value="ECO:0007669"/>
    <property type="project" value="UniProtKB-KW"/>
</dbReference>
<evidence type="ECO:0000256" key="1">
    <source>
        <dbReference type="ARBA" id="ARBA00007447"/>
    </source>
</evidence>
<dbReference type="Pfam" id="PF00026">
    <property type="entry name" value="Asp"/>
    <property type="match status" value="1"/>
</dbReference>
<accession>A0A087HGT7</accession>
<evidence type="ECO:0000259" key="7">
    <source>
        <dbReference type="PROSITE" id="PS51767"/>
    </source>
</evidence>
<evidence type="ECO:0000313" key="8">
    <source>
        <dbReference type="EMBL" id="KFK41339.1"/>
    </source>
</evidence>
<sequence>MANGGKVVNMAYSKGQLTGILGRENIMVGDILLEGQDFIEGTIPDENLKEVVFDGIMGLGFPRQAVEGTTTVWENMVNKRLIPYNIFSFLLRSYNGDGNKEDPNGGYIVFGGWDPTHFKGQHIYVPVMTRPWKDFWKFKMSRIYVGRTKTEICVEECTAILDTGNTDILGPKKDINEINEAIGARNGIVSCSKVEKLPTIAFTIGGNLLPLGSRDYIAKDGGICFSRFAVISGKRWVLGEAFMRPYHTVFDYQDAKNPRIGFASAA</sequence>
<proteinExistence type="inferred from homology"/>
<dbReference type="AlphaFoldDB" id="A0A087HGT7"/>
<dbReference type="Gramene" id="KFK41339">
    <property type="protein sequence ID" value="KFK41339"/>
    <property type="gene ID" value="AALP_AA2G117500"/>
</dbReference>
<dbReference type="eggNOG" id="KOG1339">
    <property type="taxonomic scope" value="Eukaryota"/>
</dbReference>
<keyword evidence="9" id="KW-1185">Reference proteome</keyword>
<feature type="domain" description="Peptidase A1" evidence="7">
    <location>
        <begin position="1"/>
        <end position="263"/>
    </location>
</feature>
<dbReference type="PANTHER" id="PTHR47966">
    <property type="entry name" value="BETA-SITE APP-CLEAVING ENZYME, ISOFORM A-RELATED"/>
    <property type="match status" value="1"/>
</dbReference>
<dbReference type="PANTHER" id="PTHR47966:SF84">
    <property type="entry name" value="EUKARYOTIC ASPARTYL PROTEASE FAMILY PROTEIN"/>
    <property type="match status" value="1"/>
</dbReference>
<reference evidence="9" key="1">
    <citation type="journal article" date="2015" name="Nat. Plants">
        <title>Genome expansion of Arabis alpina linked with retrotransposition and reduced symmetric DNA methylation.</title>
        <authorList>
            <person name="Willing E.M."/>
            <person name="Rawat V."/>
            <person name="Mandakova T."/>
            <person name="Maumus F."/>
            <person name="James G.V."/>
            <person name="Nordstroem K.J."/>
            <person name="Becker C."/>
            <person name="Warthmann N."/>
            <person name="Chica C."/>
            <person name="Szarzynska B."/>
            <person name="Zytnicki M."/>
            <person name="Albani M.C."/>
            <person name="Kiefer C."/>
            <person name="Bergonzi S."/>
            <person name="Castaings L."/>
            <person name="Mateos J.L."/>
            <person name="Berns M.C."/>
            <person name="Bujdoso N."/>
            <person name="Piofczyk T."/>
            <person name="de Lorenzo L."/>
            <person name="Barrero-Sicilia C."/>
            <person name="Mateos I."/>
            <person name="Piednoel M."/>
            <person name="Hagmann J."/>
            <person name="Chen-Min-Tao R."/>
            <person name="Iglesias-Fernandez R."/>
            <person name="Schuster S.C."/>
            <person name="Alonso-Blanco C."/>
            <person name="Roudier F."/>
            <person name="Carbonero P."/>
            <person name="Paz-Ares J."/>
            <person name="Davis S.J."/>
            <person name="Pecinka A."/>
            <person name="Quesneville H."/>
            <person name="Colot V."/>
            <person name="Lysak M.A."/>
            <person name="Weigel D."/>
            <person name="Coupland G."/>
            <person name="Schneeberger K."/>
        </authorList>
    </citation>
    <scope>NUCLEOTIDE SEQUENCE [LARGE SCALE GENOMIC DNA]</scope>
    <source>
        <strain evidence="9">cv. Pajares</strain>
    </source>
</reference>
<dbReference type="InterPro" id="IPR021109">
    <property type="entry name" value="Peptidase_aspartic_dom_sf"/>
</dbReference>
<evidence type="ECO:0000256" key="3">
    <source>
        <dbReference type="ARBA" id="ARBA00022750"/>
    </source>
</evidence>
<dbReference type="InterPro" id="IPR033121">
    <property type="entry name" value="PEPTIDASE_A1"/>
</dbReference>
<keyword evidence="5" id="KW-0865">Zymogen</keyword>
<evidence type="ECO:0000256" key="6">
    <source>
        <dbReference type="PIRSR" id="PIRSR601461-2"/>
    </source>
</evidence>
<dbReference type="FunFam" id="2.40.70.10:FF:000115">
    <property type="entry name" value="Lysosomal aspartic protease"/>
    <property type="match status" value="1"/>
</dbReference>
<dbReference type="EMBL" id="CM002870">
    <property type="protein sequence ID" value="KFK41339.1"/>
    <property type="molecule type" value="Genomic_DNA"/>
</dbReference>
<evidence type="ECO:0000256" key="2">
    <source>
        <dbReference type="ARBA" id="ARBA00022670"/>
    </source>
</evidence>
<dbReference type="PROSITE" id="PS51767">
    <property type="entry name" value="PEPTIDASE_A1"/>
    <property type="match status" value="1"/>
</dbReference>
<dbReference type="Gene3D" id="2.40.70.10">
    <property type="entry name" value="Acid Proteases"/>
    <property type="match status" value="2"/>
</dbReference>
<evidence type="ECO:0000256" key="4">
    <source>
        <dbReference type="ARBA" id="ARBA00022801"/>
    </source>
</evidence>
<name>A0A087HGT7_ARAAL</name>
<organism evidence="8 9">
    <name type="scientific">Arabis alpina</name>
    <name type="common">Alpine rock-cress</name>
    <dbReference type="NCBI Taxonomy" id="50452"/>
    <lineage>
        <taxon>Eukaryota</taxon>
        <taxon>Viridiplantae</taxon>
        <taxon>Streptophyta</taxon>
        <taxon>Embryophyta</taxon>
        <taxon>Tracheophyta</taxon>
        <taxon>Spermatophyta</taxon>
        <taxon>Magnoliopsida</taxon>
        <taxon>eudicotyledons</taxon>
        <taxon>Gunneridae</taxon>
        <taxon>Pentapetalae</taxon>
        <taxon>rosids</taxon>
        <taxon>malvids</taxon>
        <taxon>Brassicales</taxon>
        <taxon>Brassicaceae</taxon>
        <taxon>Arabideae</taxon>
        <taxon>Arabis</taxon>
    </lineage>
</organism>
<keyword evidence="2" id="KW-0645">Protease</keyword>
<dbReference type="PRINTS" id="PR00792">
    <property type="entry name" value="PEPSIN"/>
</dbReference>
<comment type="similarity">
    <text evidence="1">Belongs to the peptidase A1 family.</text>
</comment>
<protein>
    <recommendedName>
        <fullName evidence="7">Peptidase A1 domain-containing protein</fullName>
    </recommendedName>
</protein>
<dbReference type="OMA" id="RAYWQVK"/>
<dbReference type="Gene3D" id="2.60.40.1960">
    <property type="match status" value="1"/>
</dbReference>
<dbReference type="InterPro" id="IPR001461">
    <property type="entry name" value="Aspartic_peptidase_A1"/>
</dbReference>
<dbReference type="SUPFAM" id="SSF50630">
    <property type="entry name" value="Acid proteases"/>
    <property type="match status" value="1"/>
</dbReference>
<gene>
    <name evidence="8" type="ordered locus">AALP_Aa2g117500</name>
</gene>
<evidence type="ECO:0000313" key="9">
    <source>
        <dbReference type="Proteomes" id="UP000029120"/>
    </source>
</evidence>
<feature type="disulfide bond" evidence="6">
    <location>
        <begin position="191"/>
        <end position="224"/>
    </location>
</feature>
<dbReference type="GO" id="GO:0004190">
    <property type="term" value="F:aspartic-type endopeptidase activity"/>
    <property type="evidence" value="ECO:0007669"/>
    <property type="project" value="UniProtKB-KW"/>
</dbReference>
<evidence type="ECO:0000256" key="5">
    <source>
        <dbReference type="ARBA" id="ARBA00023145"/>
    </source>
</evidence>
<keyword evidence="4" id="KW-0378">Hydrolase</keyword>